<name>A0A667Y0L5_9TELE</name>
<reference evidence="1" key="1">
    <citation type="submission" date="2019-06" db="EMBL/GenBank/DDBJ databases">
        <authorList>
            <consortium name="Wellcome Sanger Institute Data Sharing"/>
        </authorList>
    </citation>
    <scope>NUCLEOTIDE SEQUENCE [LARGE SCALE GENOMIC DNA]</scope>
</reference>
<evidence type="ECO:0000313" key="2">
    <source>
        <dbReference type="Proteomes" id="UP000472263"/>
    </source>
</evidence>
<evidence type="ECO:0000313" key="1">
    <source>
        <dbReference type="Ensembl" id="ENSMMDP00005017804.1"/>
    </source>
</evidence>
<organism evidence="1 2">
    <name type="scientific">Myripristis murdjan</name>
    <name type="common">pinecone soldierfish</name>
    <dbReference type="NCBI Taxonomy" id="586833"/>
    <lineage>
        <taxon>Eukaryota</taxon>
        <taxon>Metazoa</taxon>
        <taxon>Chordata</taxon>
        <taxon>Craniata</taxon>
        <taxon>Vertebrata</taxon>
        <taxon>Euteleostomi</taxon>
        <taxon>Actinopterygii</taxon>
        <taxon>Neopterygii</taxon>
        <taxon>Teleostei</taxon>
        <taxon>Neoteleostei</taxon>
        <taxon>Acanthomorphata</taxon>
        <taxon>Holocentriformes</taxon>
        <taxon>Holocentridae</taxon>
        <taxon>Myripristis</taxon>
    </lineage>
</organism>
<dbReference type="AlphaFoldDB" id="A0A667Y0L5"/>
<proteinExistence type="predicted"/>
<sequence length="51" mass="5868">MAALPFPCPVRVGVVKTDGLHAQLHKNTSDRNLTKLEKLLKKGAVWWWWQV</sequence>
<dbReference type="GeneTree" id="ENSGT01030000235478"/>
<reference evidence="1" key="2">
    <citation type="submission" date="2025-08" db="UniProtKB">
        <authorList>
            <consortium name="Ensembl"/>
        </authorList>
    </citation>
    <scope>IDENTIFICATION</scope>
</reference>
<dbReference type="InParanoid" id="A0A667Y0L5"/>
<accession>A0A667Y0L5</accession>
<dbReference type="Ensembl" id="ENSMMDT00005018248.1">
    <property type="protein sequence ID" value="ENSMMDP00005017804.1"/>
    <property type="gene ID" value="ENSMMDG00005008926.1"/>
</dbReference>
<protein>
    <submittedName>
        <fullName evidence="1">Uncharacterized protein</fullName>
    </submittedName>
</protein>
<dbReference type="Proteomes" id="UP000472263">
    <property type="component" value="Chromosome 14"/>
</dbReference>
<keyword evidence="2" id="KW-1185">Reference proteome</keyword>
<reference evidence="1" key="3">
    <citation type="submission" date="2025-09" db="UniProtKB">
        <authorList>
            <consortium name="Ensembl"/>
        </authorList>
    </citation>
    <scope>IDENTIFICATION</scope>
</reference>